<keyword evidence="3" id="KW-1185">Reference proteome</keyword>
<evidence type="ECO:0000313" key="3">
    <source>
        <dbReference type="Proteomes" id="UP000271241"/>
    </source>
</evidence>
<name>A0A4P9XSG2_9FUNG</name>
<keyword evidence="1" id="KW-0812">Transmembrane</keyword>
<feature type="transmembrane region" description="Helical" evidence="1">
    <location>
        <begin position="16"/>
        <end position="33"/>
    </location>
</feature>
<keyword evidence="1" id="KW-0472">Membrane</keyword>
<organism evidence="2 3">
    <name type="scientific">Thamnocephalis sphaerospora</name>
    <dbReference type="NCBI Taxonomy" id="78915"/>
    <lineage>
        <taxon>Eukaryota</taxon>
        <taxon>Fungi</taxon>
        <taxon>Fungi incertae sedis</taxon>
        <taxon>Zoopagomycota</taxon>
        <taxon>Zoopagomycotina</taxon>
        <taxon>Zoopagomycetes</taxon>
        <taxon>Zoopagales</taxon>
        <taxon>Sigmoideomycetaceae</taxon>
        <taxon>Thamnocephalis</taxon>
    </lineage>
</organism>
<evidence type="ECO:0000256" key="1">
    <source>
        <dbReference type="SAM" id="Phobius"/>
    </source>
</evidence>
<gene>
    <name evidence="2" type="ORF">THASP1DRAFT_29130</name>
</gene>
<dbReference type="Proteomes" id="UP000271241">
    <property type="component" value="Unassembled WGS sequence"/>
</dbReference>
<reference evidence="3" key="1">
    <citation type="journal article" date="2018" name="Nat. Microbiol.">
        <title>Leveraging single-cell genomics to expand the fungal tree of life.</title>
        <authorList>
            <person name="Ahrendt S.R."/>
            <person name="Quandt C.A."/>
            <person name="Ciobanu D."/>
            <person name="Clum A."/>
            <person name="Salamov A."/>
            <person name="Andreopoulos B."/>
            <person name="Cheng J.F."/>
            <person name="Woyke T."/>
            <person name="Pelin A."/>
            <person name="Henrissat B."/>
            <person name="Reynolds N.K."/>
            <person name="Benny G.L."/>
            <person name="Smith M.E."/>
            <person name="James T.Y."/>
            <person name="Grigoriev I.V."/>
        </authorList>
    </citation>
    <scope>NUCLEOTIDE SEQUENCE [LARGE SCALE GENOMIC DNA]</scope>
    <source>
        <strain evidence="3">RSA 1356</strain>
    </source>
</reference>
<evidence type="ECO:0000313" key="2">
    <source>
        <dbReference type="EMBL" id="RKP09073.1"/>
    </source>
</evidence>
<feature type="transmembrane region" description="Helical" evidence="1">
    <location>
        <begin position="96"/>
        <end position="116"/>
    </location>
</feature>
<feature type="transmembrane region" description="Helical" evidence="1">
    <location>
        <begin position="54"/>
        <end position="76"/>
    </location>
</feature>
<accession>A0A4P9XSG2</accession>
<protein>
    <submittedName>
        <fullName evidence="2">Uncharacterized protein</fullName>
    </submittedName>
</protein>
<dbReference type="EMBL" id="KZ992544">
    <property type="protein sequence ID" value="RKP09073.1"/>
    <property type="molecule type" value="Genomic_DNA"/>
</dbReference>
<proteinExistence type="predicted"/>
<feature type="transmembrane region" description="Helical" evidence="1">
    <location>
        <begin position="128"/>
        <end position="148"/>
    </location>
</feature>
<feature type="transmembrane region" description="Helical" evidence="1">
    <location>
        <begin position="234"/>
        <end position="252"/>
    </location>
</feature>
<keyword evidence="1" id="KW-1133">Transmembrane helix</keyword>
<dbReference type="AlphaFoldDB" id="A0A4P9XSG2"/>
<feature type="transmembrane region" description="Helical" evidence="1">
    <location>
        <begin position="205"/>
        <end position="228"/>
    </location>
</feature>
<sequence>MSLFHSHVPLNVPRDMRNSAFVVLLTVMFWVFFSNARQGCALLYARRHTRGTRLLVPVLNIIPNVIGGVICFYVEIQRAWPGFANCDTILALDATAISFGTASIAAILFIRVYYAWMRHKWLLQLGGVLIFATFFVGVSGFFTLSIYMDKNGSCLVKMDAYWTLAKFVVDIVTNITLSGLYLYVVSRALRGGFSTALYVELRQEGLVSAFFVVLSAIITAVAVLLDLIPENSTYVYGVDLLVSATLVNRMLCRHRNSSSHMRTAGQLQFRRAEYTR</sequence>
<feature type="transmembrane region" description="Helical" evidence="1">
    <location>
        <begin position="160"/>
        <end position="184"/>
    </location>
</feature>